<feature type="domain" description="Hydantoinase A/oxoprolinase" evidence="1">
    <location>
        <begin position="179"/>
        <end position="459"/>
    </location>
</feature>
<dbReference type="Pfam" id="PF01968">
    <property type="entry name" value="Hydantoinase_A"/>
    <property type="match status" value="1"/>
</dbReference>
<dbReference type="Pfam" id="PF05378">
    <property type="entry name" value="Hydant_A_N"/>
    <property type="match status" value="1"/>
</dbReference>
<dbReference type="EMBL" id="JAFBDQ010000014">
    <property type="protein sequence ID" value="MBM7557542.1"/>
    <property type="molecule type" value="Genomic_DNA"/>
</dbReference>
<protein>
    <submittedName>
        <fullName evidence="3">N-methylhydantoinase A/oxoprolinase/acetone carboxylase beta subunit</fullName>
    </submittedName>
</protein>
<dbReference type="GO" id="GO:0005829">
    <property type="term" value="C:cytosol"/>
    <property type="evidence" value="ECO:0007669"/>
    <property type="project" value="TreeGrafter"/>
</dbReference>
<dbReference type="InterPro" id="IPR045079">
    <property type="entry name" value="Oxoprolinase-like"/>
</dbReference>
<sequence>MRLGIDIGGTHTDGALVNNEQVLNTVKLTTNNNKLSQTILNTGQQLIKNYDPQEIEQITLSTTLATNTIVKNDYQKTALLLIPGPGLTQNWADFSTTNISGYINHRGQEVQAIDKTEVISAVNKLLDSGVKKIGVCGKFATRNPEHELKIKKIIKNNFPELETISLSHQLTPKLNFPRRQVTTYFNRALYESQQNFIANIKSGFRELNLNCPIYLLKADGGTMNLKEAKQIPIETINSGPSASIMGILALTKPQQNTLGIDIGGTTTDISLFINQEPLFKPDGITINNYNSSIRGLYNKSIGCGGDSVVQIKDGKLTIGPQRKGAAAALGGPAPTPTDALVVLDKLQLGDRNKAYNSLKTLSEKLDLSPQQIAEKIISRFSENIETEVRKIINELQSQPVYTINELLSDYTLDLHHLVGIGGPAEALIPELANRLNLSYTIPEQSKIANAIGAALARKTTQCTLYADTDQGYYHILQFSQQQEIDSNFTLEDAQKTAVKQLAEQNYPQDNIEITNSQSFNLVRGFRTTGKILEVTAQVKPDLYKVALSCH</sequence>
<dbReference type="Proteomes" id="UP000774000">
    <property type="component" value="Unassembled WGS sequence"/>
</dbReference>
<organism evidence="3 4">
    <name type="scientific">Halanaerobacter jeridensis</name>
    <dbReference type="NCBI Taxonomy" id="706427"/>
    <lineage>
        <taxon>Bacteria</taxon>
        <taxon>Bacillati</taxon>
        <taxon>Bacillota</taxon>
        <taxon>Clostridia</taxon>
        <taxon>Halanaerobiales</taxon>
        <taxon>Halobacteroidaceae</taxon>
        <taxon>Halanaerobacter</taxon>
    </lineage>
</organism>
<evidence type="ECO:0000313" key="4">
    <source>
        <dbReference type="Proteomes" id="UP000774000"/>
    </source>
</evidence>
<accession>A0A939BPV8</accession>
<evidence type="ECO:0000259" key="2">
    <source>
        <dbReference type="Pfam" id="PF05378"/>
    </source>
</evidence>
<gene>
    <name evidence="3" type="ORF">JOC47_002408</name>
</gene>
<dbReference type="AlphaFoldDB" id="A0A939BPV8"/>
<dbReference type="GO" id="GO:0006749">
    <property type="term" value="P:glutathione metabolic process"/>
    <property type="evidence" value="ECO:0007669"/>
    <property type="project" value="TreeGrafter"/>
</dbReference>
<dbReference type="SUPFAM" id="SSF53067">
    <property type="entry name" value="Actin-like ATPase domain"/>
    <property type="match status" value="1"/>
</dbReference>
<evidence type="ECO:0000313" key="3">
    <source>
        <dbReference type="EMBL" id="MBM7557542.1"/>
    </source>
</evidence>
<comment type="caution">
    <text evidence="3">The sequence shown here is derived from an EMBL/GenBank/DDBJ whole genome shotgun (WGS) entry which is preliminary data.</text>
</comment>
<name>A0A939BPV8_9FIRM</name>
<dbReference type="PANTHER" id="PTHR11365">
    <property type="entry name" value="5-OXOPROLINASE RELATED"/>
    <property type="match status" value="1"/>
</dbReference>
<feature type="domain" description="Hydantoinase/oxoprolinase N-terminal" evidence="2">
    <location>
        <begin position="2"/>
        <end position="157"/>
    </location>
</feature>
<proteinExistence type="predicted"/>
<evidence type="ECO:0000259" key="1">
    <source>
        <dbReference type="Pfam" id="PF01968"/>
    </source>
</evidence>
<dbReference type="GO" id="GO:0017168">
    <property type="term" value="F:5-oxoprolinase (ATP-hydrolyzing) activity"/>
    <property type="evidence" value="ECO:0007669"/>
    <property type="project" value="TreeGrafter"/>
</dbReference>
<keyword evidence="4" id="KW-1185">Reference proteome</keyword>
<dbReference type="InterPro" id="IPR008040">
    <property type="entry name" value="Hydant_A_N"/>
</dbReference>
<dbReference type="PANTHER" id="PTHR11365:SF2">
    <property type="entry name" value="5-OXOPROLINASE"/>
    <property type="match status" value="1"/>
</dbReference>
<dbReference type="InterPro" id="IPR002821">
    <property type="entry name" value="Hydantoinase_A"/>
</dbReference>
<dbReference type="Gene3D" id="3.30.420.40">
    <property type="match status" value="1"/>
</dbReference>
<dbReference type="RefSeq" id="WP_204702292.1">
    <property type="nucleotide sequence ID" value="NZ_JAFBDQ010000014.1"/>
</dbReference>
<dbReference type="InterPro" id="IPR043129">
    <property type="entry name" value="ATPase_NBD"/>
</dbReference>
<reference evidence="3" key="1">
    <citation type="submission" date="2021-01" db="EMBL/GenBank/DDBJ databases">
        <title>Genomic Encyclopedia of Type Strains, Phase IV (KMG-IV): sequencing the most valuable type-strain genomes for metagenomic binning, comparative biology and taxonomic classification.</title>
        <authorList>
            <person name="Goeker M."/>
        </authorList>
    </citation>
    <scope>NUCLEOTIDE SEQUENCE</scope>
    <source>
        <strain evidence="3">DSM 23230</strain>
    </source>
</reference>